<dbReference type="Gene3D" id="1.10.150.240">
    <property type="entry name" value="Putative phosphatase, domain 2"/>
    <property type="match status" value="1"/>
</dbReference>
<protein>
    <submittedName>
        <fullName evidence="1">HAD-IA family hydrolase</fullName>
    </submittedName>
</protein>
<dbReference type="SFLD" id="SFLDG01129">
    <property type="entry name" value="C1.5:_HAD__Beta-PGM__Phosphata"/>
    <property type="match status" value="1"/>
</dbReference>
<dbReference type="InterPro" id="IPR041492">
    <property type="entry name" value="HAD_2"/>
</dbReference>
<reference evidence="2" key="1">
    <citation type="journal article" date="2019" name="Int. J. Syst. Evol. Microbiol.">
        <title>The Global Catalogue of Microorganisms (GCM) 10K type strain sequencing project: providing services to taxonomists for standard genome sequencing and annotation.</title>
        <authorList>
            <consortium name="The Broad Institute Genomics Platform"/>
            <consortium name="The Broad Institute Genome Sequencing Center for Infectious Disease"/>
            <person name="Wu L."/>
            <person name="Ma J."/>
        </authorList>
    </citation>
    <scope>NUCLEOTIDE SEQUENCE [LARGE SCALE GENOMIC DNA]</scope>
    <source>
        <strain evidence="2">CCM 7435</strain>
    </source>
</reference>
<sequence>MKLVLFDCDGTLVDSQHVIVSAMTRAFARAGIERPSREAILGIVGLSLVEAMRTLGNHAPEFPAEELAGFYRAAFHDLRDEGNFTEPMFPGMRDLVETLHRRDDVLIGMATGKSQRGVASVLKHHGMEGRFVTIQTADDAPSKPHPAMVQQAMAAVGASARDTVLIGDTSFDMIMARAAGVGAIGVTWGYHAPEMLEEGGAHLLVNSADELARGLDDLWRLLASEPTAEAVR</sequence>
<dbReference type="SUPFAM" id="SSF56784">
    <property type="entry name" value="HAD-like"/>
    <property type="match status" value="1"/>
</dbReference>
<dbReference type="InterPro" id="IPR006439">
    <property type="entry name" value="HAD-SF_hydro_IA"/>
</dbReference>
<dbReference type="PANTHER" id="PTHR43434">
    <property type="entry name" value="PHOSPHOGLYCOLATE PHOSPHATASE"/>
    <property type="match status" value="1"/>
</dbReference>
<dbReference type="InterPro" id="IPR036412">
    <property type="entry name" value="HAD-like_sf"/>
</dbReference>
<dbReference type="Proteomes" id="UP001597299">
    <property type="component" value="Unassembled WGS sequence"/>
</dbReference>
<comment type="caution">
    <text evidence="1">The sequence shown here is derived from an EMBL/GenBank/DDBJ whole genome shotgun (WGS) entry which is preliminary data.</text>
</comment>
<organism evidence="1 2">
    <name type="scientific">Ancylobacter oerskovii</name>
    <dbReference type="NCBI Taxonomy" id="459519"/>
    <lineage>
        <taxon>Bacteria</taxon>
        <taxon>Pseudomonadati</taxon>
        <taxon>Pseudomonadota</taxon>
        <taxon>Alphaproteobacteria</taxon>
        <taxon>Hyphomicrobiales</taxon>
        <taxon>Xanthobacteraceae</taxon>
        <taxon>Ancylobacter</taxon>
    </lineage>
</organism>
<dbReference type="SFLD" id="SFLDG01135">
    <property type="entry name" value="C1.5.6:_HAD__Beta-PGM__Phospha"/>
    <property type="match status" value="1"/>
</dbReference>
<dbReference type="SFLD" id="SFLDS00003">
    <property type="entry name" value="Haloacid_Dehalogenase"/>
    <property type="match status" value="1"/>
</dbReference>
<dbReference type="Pfam" id="PF13419">
    <property type="entry name" value="HAD_2"/>
    <property type="match status" value="1"/>
</dbReference>
<proteinExistence type="predicted"/>
<evidence type="ECO:0000313" key="2">
    <source>
        <dbReference type="Proteomes" id="UP001597299"/>
    </source>
</evidence>
<keyword evidence="2" id="KW-1185">Reference proteome</keyword>
<dbReference type="NCBIfam" id="TIGR01549">
    <property type="entry name" value="HAD-SF-IA-v1"/>
    <property type="match status" value="1"/>
</dbReference>
<dbReference type="InterPro" id="IPR050155">
    <property type="entry name" value="HAD-like_hydrolase_sf"/>
</dbReference>
<dbReference type="GO" id="GO:0016787">
    <property type="term" value="F:hydrolase activity"/>
    <property type="evidence" value="ECO:0007669"/>
    <property type="project" value="UniProtKB-KW"/>
</dbReference>
<dbReference type="RefSeq" id="WP_213355991.1">
    <property type="nucleotide sequence ID" value="NZ_JAHBGB010000044.1"/>
</dbReference>
<accession>A0ABW4Z3S3</accession>
<dbReference type="PANTHER" id="PTHR43434:SF24">
    <property type="entry name" value="HYDROLASE-RELATED"/>
    <property type="match status" value="1"/>
</dbReference>
<dbReference type="InterPro" id="IPR023214">
    <property type="entry name" value="HAD_sf"/>
</dbReference>
<keyword evidence="1" id="KW-0378">Hydrolase</keyword>
<dbReference type="InterPro" id="IPR023198">
    <property type="entry name" value="PGP-like_dom2"/>
</dbReference>
<gene>
    <name evidence="1" type="ORF">ACFSNC_21710</name>
</gene>
<dbReference type="EMBL" id="JBHUHD010000001">
    <property type="protein sequence ID" value="MFD2143033.1"/>
    <property type="molecule type" value="Genomic_DNA"/>
</dbReference>
<dbReference type="Gene3D" id="3.40.50.1000">
    <property type="entry name" value="HAD superfamily/HAD-like"/>
    <property type="match status" value="1"/>
</dbReference>
<evidence type="ECO:0000313" key="1">
    <source>
        <dbReference type="EMBL" id="MFD2143033.1"/>
    </source>
</evidence>
<name>A0ABW4Z3S3_9HYPH</name>